<accession>F5XJ15</accession>
<evidence type="ECO:0000259" key="5">
    <source>
        <dbReference type="PROSITE" id="PS50949"/>
    </source>
</evidence>
<evidence type="ECO:0000256" key="4">
    <source>
        <dbReference type="SAM" id="MobiDB-lite"/>
    </source>
</evidence>
<keyword evidence="1" id="KW-0805">Transcription regulation</keyword>
<dbReference type="eggNOG" id="COG1802">
    <property type="taxonomic scope" value="Bacteria"/>
</dbReference>
<dbReference type="Proteomes" id="UP000007947">
    <property type="component" value="Chromosome"/>
</dbReference>
<name>F5XJ15_MICPN</name>
<feature type="region of interest" description="Disordered" evidence="4">
    <location>
        <begin position="251"/>
        <end position="270"/>
    </location>
</feature>
<protein>
    <submittedName>
        <fullName evidence="6">Putative GntR family transcriptional regulator</fullName>
    </submittedName>
</protein>
<dbReference type="HOGENOM" id="CLU_017584_5_2_11"/>
<evidence type="ECO:0000313" key="6">
    <source>
        <dbReference type="EMBL" id="BAK33341.1"/>
    </source>
</evidence>
<organism evidence="6 7">
    <name type="scientific">Microlunatus phosphovorus (strain ATCC 700054 / DSM 10555 / JCM 9379 / NBRC 101784 / NCIMB 13414 / VKM Ac-1990 / NM-1)</name>
    <dbReference type="NCBI Taxonomy" id="1032480"/>
    <lineage>
        <taxon>Bacteria</taxon>
        <taxon>Bacillati</taxon>
        <taxon>Actinomycetota</taxon>
        <taxon>Actinomycetes</taxon>
        <taxon>Propionibacteriales</taxon>
        <taxon>Propionibacteriaceae</taxon>
        <taxon>Microlunatus</taxon>
    </lineage>
</organism>
<dbReference type="InterPro" id="IPR008920">
    <property type="entry name" value="TF_FadR/GntR_C"/>
</dbReference>
<dbReference type="SUPFAM" id="SSF46785">
    <property type="entry name" value="Winged helix' DNA-binding domain"/>
    <property type="match status" value="1"/>
</dbReference>
<dbReference type="Pfam" id="PF07729">
    <property type="entry name" value="FCD"/>
    <property type="match status" value="1"/>
</dbReference>
<reference evidence="6 7" key="1">
    <citation type="submission" date="2011-05" db="EMBL/GenBank/DDBJ databases">
        <title>Whole genome sequence of Microlunatus phosphovorus NM-1.</title>
        <authorList>
            <person name="Hosoyama A."/>
            <person name="Sasaki K."/>
            <person name="Harada T."/>
            <person name="Igarashi R."/>
            <person name="Kawakoshi A."/>
            <person name="Sasagawa M."/>
            <person name="Fukada J."/>
            <person name="Nakamura S."/>
            <person name="Katano Y."/>
            <person name="Hanada S."/>
            <person name="Kamagata Y."/>
            <person name="Nakamura N."/>
            <person name="Yamazaki S."/>
            <person name="Fujita N."/>
        </authorList>
    </citation>
    <scope>NUCLEOTIDE SEQUENCE [LARGE SCALE GENOMIC DNA]</scope>
    <source>
        <strain evidence="7">ATCC 700054 / DSM 10555 / JCM 9379 / NBRC 101784 / NCIMB 13414 / VKM Ac-1990 / NM-1</strain>
    </source>
</reference>
<keyword evidence="3" id="KW-0804">Transcription</keyword>
<feature type="domain" description="HTH gntR-type" evidence="5">
    <location>
        <begin position="20"/>
        <end position="87"/>
    </location>
</feature>
<proteinExistence type="predicted"/>
<dbReference type="KEGG" id="mph:MLP_03270"/>
<dbReference type="GO" id="GO:0003700">
    <property type="term" value="F:DNA-binding transcription factor activity"/>
    <property type="evidence" value="ECO:0007669"/>
    <property type="project" value="InterPro"/>
</dbReference>
<dbReference type="GO" id="GO:0003677">
    <property type="term" value="F:DNA binding"/>
    <property type="evidence" value="ECO:0007669"/>
    <property type="project" value="UniProtKB-KW"/>
</dbReference>
<evidence type="ECO:0000256" key="3">
    <source>
        <dbReference type="ARBA" id="ARBA00023163"/>
    </source>
</evidence>
<evidence type="ECO:0000313" key="7">
    <source>
        <dbReference type="Proteomes" id="UP000007947"/>
    </source>
</evidence>
<dbReference type="PANTHER" id="PTHR43537:SF5">
    <property type="entry name" value="UXU OPERON TRANSCRIPTIONAL REGULATOR"/>
    <property type="match status" value="1"/>
</dbReference>
<dbReference type="Gene3D" id="1.10.10.10">
    <property type="entry name" value="Winged helix-like DNA-binding domain superfamily/Winged helix DNA-binding domain"/>
    <property type="match status" value="1"/>
</dbReference>
<keyword evidence="2" id="KW-0238">DNA-binding</keyword>
<dbReference type="PROSITE" id="PS50949">
    <property type="entry name" value="HTH_GNTR"/>
    <property type="match status" value="1"/>
</dbReference>
<dbReference type="RefSeq" id="WP_013861230.1">
    <property type="nucleotide sequence ID" value="NC_015635.1"/>
</dbReference>
<dbReference type="OrthoDB" id="3267569at2"/>
<dbReference type="EMBL" id="AP012204">
    <property type="protein sequence ID" value="BAK33341.1"/>
    <property type="molecule type" value="Genomic_DNA"/>
</dbReference>
<dbReference type="InterPro" id="IPR000524">
    <property type="entry name" value="Tscrpt_reg_HTH_GntR"/>
</dbReference>
<dbReference type="STRING" id="1032480.MLP_03270"/>
<evidence type="ECO:0000256" key="1">
    <source>
        <dbReference type="ARBA" id="ARBA00023015"/>
    </source>
</evidence>
<feature type="compositionally biased region" description="Basic and acidic residues" evidence="4">
    <location>
        <begin position="260"/>
        <end position="270"/>
    </location>
</feature>
<dbReference type="InterPro" id="IPR036390">
    <property type="entry name" value="WH_DNA-bd_sf"/>
</dbReference>
<keyword evidence="7" id="KW-1185">Reference proteome</keyword>
<dbReference type="InterPro" id="IPR036388">
    <property type="entry name" value="WH-like_DNA-bd_sf"/>
</dbReference>
<dbReference type="Pfam" id="PF00392">
    <property type="entry name" value="GntR"/>
    <property type="match status" value="1"/>
</dbReference>
<dbReference type="AlphaFoldDB" id="F5XJ15"/>
<dbReference type="SUPFAM" id="SSF48008">
    <property type="entry name" value="GntR ligand-binding domain-like"/>
    <property type="match status" value="1"/>
</dbReference>
<dbReference type="Gene3D" id="1.20.120.530">
    <property type="entry name" value="GntR ligand-binding domain-like"/>
    <property type="match status" value="1"/>
</dbReference>
<dbReference type="InterPro" id="IPR011711">
    <property type="entry name" value="GntR_C"/>
</dbReference>
<dbReference type="SMART" id="SM00895">
    <property type="entry name" value="FCD"/>
    <property type="match status" value="1"/>
</dbReference>
<sequence length="270" mass="29591">MTVSTSSGPLQLDPPRLERRALRDSVYDLVLNMLLDGTFQPDDTLSIDGLSRELGVSPTPIREALVHLEHTGLVTRTALRGYRVAPPFSPQQIGQLVDARAVIELGALEHALDRRTSLAPTLQQAHELHRQVIDELAALPAEAMVGDARLAGYRRYFDADWGFHLTIMRHADNPFIVQMAESLGAHVHRLRQTVGVGLTDCEDASAEHARIVEAIISGAPARLVKQAMRDHLEAVRERSIADSRLIAKDRSKATKSSAKAVRDRSGVVSG</sequence>
<gene>
    <name evidence="6" type="ordered locus">MLP_03270</name>
</gene>
<dbReference type="SMART" id="SM00345">
    <property type="entry name" value="HTH_GNTR"/>
    <property type="match status" value="1"/>
</dbReference>
<evidence type="ECO:0000256" key="2">
    <source>
        <dbReference type="ARBA" id="ARBA00023125"/>
    </source>
</evidence>
<dbReference type="PANTHER" id="PTHR43537">
    <property type="entry name" value="TRANSCRIPTIONAL REGULATOR, GNTR FAMILY"/>
    <property type="match status" value="1"/>
</dbReference>